<gene>
    <name evidence="2" type="ORF">EDD30_5492</name>
</gene>
<dbReference type="InterPro" id="IPR016794">
    <property type="entry name" value="UCP21603_acetyltransf"/>
</dbReference>
<dbReference type="Gene3D" id="3.40.630.30">
    <property type="match status" value="1"/>
</dbReference>
<dbReference type="CDD" id="cd04301">
    <property type="entry name" value="NAT_SF"/>
    <property type="match status" value="1"/>
</dbReference>
<dbReference type="PANTHER" id="PTHR43617">
    <property type="entry name" value="L-AMINO ACID N-ACETYLTRANSFERASE"/>
    <property type="match status" value="1"/>
</dbReference>
<dbReference type="PROSITE" id="PS51186">
    <property type="entry name" value="GNAT"/>
    <property type="match status" value="1"/>
</dbReference>
<dbReference type="InterPro" id="IPR025289">
    <property type="entry name" value="DUF4081"/>
</dbReference>
<organism evidence="2 3">
    <name type="scientific">Couchioplanes caeruleus</name>
    <dbReference type="NCBI Taxonomy" id="56438"/>
    <lineage>
        <taxon>Bacteria</taxon>
        <taxon>Bacillati</taxon>
        <taxon>Actinomycetota</taxon>
        <taxon>Actinomycetes</taxon>
        <taxon>Micromonosporales</taxon>
        <taxon>Micromonosporaceae</taxon>
        <taxon>Couchioplanes</taxon>
    </lineage>
</organism>
<reference evidence="2 3" key="1">
    <citation type="submission" date="2018-11" db="EMBL/GenBank/DDBJ databases">
        <title>Sequencing the genomes of 1000 actinobacteria strains.</title>
        <authorList>
            <person name="Klenk H.-P."/>
        </authorList>
    </citation>
    <scope>NUCLEOTIDE SEQUENCE [LARGE SCALE GENOMIC DNA]</scope>
    <source>
        <strain evidence="2 3">DSM 43634</strain>
    </source>
</reference>
<proteinExistence type="predicted"/>
<dbReference type="InterPro" id="IPR050276">
    <property type="entry name" value="MshD_Acetyltransferase"/>
</dbReference>
<dbReference type="Proteomes" id="UP000271683">
    <property type="component" value="Unassembled WGS sequence"/>
</dbReference>
<dbReference type="InterPro" id="IPR016181">
    <property type="entry name" value="Acyl_CoA_acyltransferase"/>
</dbReference>
<dbReference type="PIRSF" id="PIRSF021603">
    <property type="entry name" value="UCP21603_acetyltransf"/>
    <property type="match status" value="1"/>
</dbReference>
<dbReference type="GO" id="GO:0016747">
    <property type="term" value="F:acyltransferase activity, transferring groups other than amino-acyl groups"/>
    <property type="evidence" value="ECO:0007669"/>
    <property type="project" value="InterPro"/>
</dbReference>
<dbReference type="Pfam" id="PF00583">
    <property type="entry name" value="Acetyltransf_1"/>
    <property type="match status" value="1"/>
</dbReference>
<evidence type="ECO:0000313" key="2">
    <source>
        <dbReference type="EMBL" id="ROP32548.1"/>
    </source>
</evidence>
<comment type="caution">
    <text evidence="2">The sequence shown here is derived from an EMBL/GenBank/DDBJ whole genome shotgun (WGS) entry which is preliminary data.</text>
</comment>
<sequence>MTISDLLPIVRRYIGNLSAARVSESGWVASGARGVPSGNLIPVLTVPIRQLGEPERATVERILDQDPYAGAQIAERVAAHGLNWWRSDGRIFGYGTGRSVESLCWSGAHLVPVCATPPALAAFADLLGADPRVCSSIIGRADAVLELWDRLGGHWGPARDVRPHQPLLIADRDAPVAPDPAVRLVTLKEVDQLFPAAVAMYTEEVGVSPLLDDGGRGYKRRIAELVRGRRAYARFVGDRVIFKAELAIVTRRTTQVQGVWVDPEYRGRGLAAAAMATVVHDALRRVAPTVSLYVNDYNTAARRVYARCGFVQQGSFATILF</sequence>
<feature type="domain" description="N-acetyltransferase" evidence="1">
    <location>
        <begin position="180"/>
        <end position="321"/>
    </location>
</feature>
<accession>A0A3N1GQM3</accession>
<dbReference type="Pfam" id="PF13312">
    <property type="entry name" value="DUF4081"/>
    <property type="match status" value="1"/>
</dbReference>
<dbReference type="AlphaFoldDB" id="A0A3N1GQM3"/>
<dbReference type="PANTHER" id="PTHR43617:SF34">
    <property type="entry name" value="PUTATIVE-RELATED"/>
    <property type="match status" value="1"/>
</dbReference>
<protein>
    <recommendedName>
        <fullName evidence="1">N-acetyltransferase domain-containing protein</fullName>
    </recommendedName>
</protein>
<name>A0A3N1GQM3_9ACTN</name>
<dbReference type="SUPFAM" id="SSF55729">
    <property type="entry name" value="Acyl-CoA N-acyltransferases (Nat)"/>
    <property type="match status" value="1"/>
</dbReference>
<dbReference type="EMBL" id="RJKL01000001">
    <property type="protein sequence ID" value="ROP32548.1"/>
    <property type="molecule type" value="Genomic_DNA"/>
</dbReference>
<evidence type="ECO:0000313" key="3">
    <source>
        <dbReference type="Proteomes" id="UP000271683"/>
    </source>
</evidence>
<dbReference type="InterPro" id="IPR000182">
    <property type="entry name" value="GNAT_dom"/>
</dbReference>
<evidence type="ECO:0000259" key="1">
    <source>
        <dbReference type="PROSITE" id="PS51186"/>
    </source>
</evidence>